<evidence type="ECO:0000313" key="1">
    <source>
        <dbReference type="EMBL" id="AGO88280.1"/>
    </source>
</evidence>
<sequence>MQPLLKHRTKPPFSELRADGRSRIAHAHPGRRSQAVLGWF</sequence>
<dbReference type="AlphaFoldDB" id="A0A088B298"/>
<reference evidence="1" key="1">
    <citation type="journal article" date="2014" name="PLoS ONE">
        <title>Genome Information of Methylobacterium oryzae, a Plant-Probiotic Methylotroph in the Phyllosphere.</title>
        <authorList>
            <person name="Kwak M.J."/>
            <person name="Jeong H."/>
            <person name="Madhaiyan M."/>
            <person name="Lee Y."/>
            <person name="Sa T.M."/>
            <person name="Oh T.K."/>
            <person name="Kim J.F."/>
        </authorList>
    </citation>
    <scope>NUCLEOTIDE SEQUENCE</scope>
    <source>
        <strain evidence="1">CBMB20</strain>
        <plasmid evidence="1">pMOC1</plasmid>
    </source>
</reference>
<name>A0A088B298_9HYPH</name>
<protein>
    <submittedName>
        <fullName evidence="1">Protein of unassigned function</fullName>
    </submittedName>
</protein>
<keyword evidence="1" id="KW-0614">Plasmid</keyword>
<accession>A0A088B298</accession>
<gene>
    <name evidence="1" type="ORF">MOC_1p0042</name>
</gene>
<dbReference type="EMBL" id="JX627580">
    <property type="protein sequence ID" value="AGO88280.1"/>
    <property type="molecule type" value="Genomic_DNA"/>
</dbReference>
<organism evidence="1">
    <name type="scientific">Methylobacterium oryzae CBMB20</name>
    <dbReference type="NCBI Taxonomy" id="693986"/>
    <lineage>
        <taxon>Bacteria</taxon>
        <taxon>Pseudomonadati</taxon>
        <taxon>Pseudomonadota</taxon>
        <taxon>Alphaproteobacteria</taxon>
        <taxon>Hyphomicrobiales</taxon>
        <taxon>Methylobacteriaceae</taxon>
        <taxon>Methylobacterium</taxon>
    </lineage>
</organism>
<geneLocation type="plasmid" evidence="1">
    <name>pMOC1</name>
</geneLocation>
<proteinExistence type="predicted"/>